<reference evidence="1 2" key="1">
    <citation type="submission" date="2021-03" db="EMBL/GenBank/DDBJ databases">
        <title>Sequencing the genomes of 1000 actinobacteria strains.</title>
        <authorList>
            <person name="Klenk H.-P."/>
        </authorList>
    </citation>
    <scope>NUCLEOTIDE SEQUENCE [LARGE SCALE GENOMIC DNA]</scope>
    <source>
        <strain evidence="1 2">DSM 45516</strain>
    </source>
</reference>
<sequence>MRTDSMWVSDGPDGWAGRLFRLRTTVRFTLQHLRRPRGYTGKGQWVPSREYGGWAIRPCWGWRRIRWVTPPVHWTHAIPADDNDAVGDWMQQKLGM</sequence>
<evidence type="ECO:0000313" key="1">
    <source>
        <dbReference type="EMBL" id="MBP2188487.1"/>
    </source>
</evidence>
<organism evidence="1 2">
    <name type="scientific">Nocardia goodfellowii</name>
    <dbReference type="NCBI Taxonomy" id="882446"/>
    <lineage>
        <taxon>Bacteria</taxon>
        <taxon>Bacillati</taxon>
        <taxon>Actinomycetota</taxon>
        <taxon>Actinomycetes</taxon>
        <taxon>Mycobacteriales</taxon>
        <taxon>Nocardiaceae</taxon>
        <taxon>Nocardia</taxon>
    </lineage>
</organism>
<keyword evidence="2" id="KW-1185">Reference proteome</keyword>
<comment type="caution">
    <text evidence="1">The sequence shown here is derived from an EMBL/GenBank/DDBJ whole genome shotgun (WGS) entry which is preliminary data.</text>
</comment>
<dbReference type="EMBL" id="JAGGMR010000001">
    <property type="protein sequence ID" value="MBP2188487.1"/>
    <property type="molecule type" value="Genomic_DNA"/>
</dbReference>
<protein>
    <submittedName>
        <fullName evidence="1">Uncharacterized protein</fullName>
    </submittedName>
</protein>
<gene>
    <name evidence="1" type="ORF">BJ987_001388</name>
</gene>
<dbReference type="Proteomes" id="UP001519325">
    <property type="component" value="Unassembled WGS sequence"/>
</dbReference>
<evidence type="ECO:0000313" key="2">
    <source>
        <dbReference type="Proteomes" id="UP001519325"/>
    </source>
</evidence>
<proteinExistence type="predicted"/>
<accession>A0ABS4QA09</accession>
<name>A0ABS4QA09_9NOCA</name>